<comment type="caution">
    <text evidence="8">The sequence shown here is derived from an EMBL/GenBank/DDBJ whole genome shotgun (WGS) entry which is preliminary data.</text>
</comment>
<accession>A0A3D8Q9W4</accession>
<evidence type="ECO:0000256" key="4">
    <source>
        <dbReference type="ARBA" id="ARBA00022989"/>
    </source>
</evidence>
<keyword evidence="4 6" id="KW-1133">Transmembrane helix</keyword>
<sequence>MNLVAVFTLAALFSLKSIDAVNASFLPIYEVTKQAVGHDGLVLFLLIWLDFTFISTVPGAMLTTGRLVWAFSRDGGLPYSPVFDKISDKYQVPVAAILISFVFCLLFGLIYIGSTVAFNTFISSTIIFAFLSYALPQLFLLATGHTPGGLRLMERWSKVRFVPSMHSGSFIVWIRSKTAVGVPTYRPTHIGAITLGNTR</sequence>
<name>A0A3D8Q9W4_9HELO</name>
<evidence type="ECO:0000256" key="1">
    <source>
        <dbReference type="ARBA" id="ARBA00004141"/>
    </source>
</evidence>
<dbReference type="PANTHER" id="PTHR45649">
    <property type="entry name" value="AMINO-ACID PERMEASE BAT1"/>
    <property type="match status" value="1"/>
</dbReference>
<feature type="transmembrane region" description="Helical" evidence="6">
    <location>
        <begin position="44"/>
        <end position="69"/>
    </location>
</feature>
<dbReference type="GO" id="GO:0016020">
    <property type="term" value="C:membrane"/>
    <property type="evidence" value="ECO:0007669"/>
    <property type="project" value="UniProtKB-SubCell"/>
</dbReference>
<dbReference type="InterPro" id="IPR002293">
    <property type="entry name" value="AA/rel_permease1"/>
</dbReference>
<dbReference type="OrthoDB" id="2417308at2759"/>
<evidence type="ECO:0000313" key="8">
    <source>
        <dbReference type="EMBL" id="RDW58589.1"/>
    </source>
</evidence>
<evidence type="ECO:0000256" key="6">
    <source>
        <dbReference type="SAM" id="Phobius"/>
    </source>
</evidence>
<dbReference type="STRING" id="1849047.A0A3D8Q9W4"/>
<evidence type="ECO:0000313" key="9">
    <source>
        <dbReference type="Proteomes" id="UP000256645"/>
    </source>
</evidence>
<evidence type="ECO:0008006" key="10">
    <source>
        <dbReference type="Google" id="ProtNLM"/>
    </source>
</evidence>
<reference evidence="8 9" key="1">
    <citation type="journal article" date="2018" name="IMA Fungus">
        <title>IMA Genome-F 9: Draft genome sequence of Annulohypoxylon stygium, Aspergillus mulundensis, Berkeleyomyces basicola (syn. Thielaviopsis basicola), Ceratocystis smalleyi, two Cercospora beticola strains, Coleophoma cylindrospora, Fusarium fracticaudum, Phialophora cf. hyalina, and Morchella septimelata.</title>
        <authorList>
            <person name="Wingfield B.D."/>
            <person name="Bills G.F."/>
            <person name="Dong Y."/>
            <person name="Huang W."/>
            <person name="Nel W.J."/>
            <person name="Swalarsk-Parry B.S."/>
            <person name="Vaghefi N."/>
            <person name="Wilken P.M."/>
            <person name="An Z."/>
            <person name="de Beer Z.W."/>
            <person name="De Vos L."/>
            <person name="Chen L."/>
            <person name="Duong T.A."/>
            <person name="Gao Y."/>
            <person name="Hammerbacher A."/>
            <person name="Kikkert J.R."/>
            <person name="Li Y."/>
            <person name="Li H."/>
            <person name="Li K."/>
            <person name="Li Q."/>
            <person name="Liu X."/>
            <person name="Ma X."/>
            <person name="Naidoo K."/>
            <person name="Pethybridge S.J."/>
            <person name="Sun J."/>
            <person name="Steenkamp E.T."/>
            <person name="van der Nest M.A."/>
            <person name="van Wyk S."/>
            <person name="Wingfield M.J."/>
            <person name="Xiong C."/>
            <person name="Yue Q."/>
            <person name="Zhang X."/>
        </authorList>
    </citation>
    <scope>NUCLEOTIDE SEQUENCE [LARGE SCALE GENOMIC DNA]</scope>
    <source>
        <strain evidence="8 9">BP6252</strain>
    </source>
</reference>
<dbReference type="GO" id="GO:0022857">
    <property type="term" value="F:transmembrane transporter activity"/>
    <property type="evidence" value="ECO:0007669"/>
    <property type="project" value="InterPro"/>
</dbReference>
<feature type="signal peptide" evidence="7">
    <location>
        <begin position="1"/>
        <end position="20"/>
    </location>
</feature>
<keyword evidence="2" id="KW-0813">Transport</keyword>
<dbReference type="PANTHER" id="PTHR45649:SF14">
    <property type="entry name" value="GABA PERMEASE"/>
    <property type="match status" value="1"/>
</dbReference>
<organism evidence="8 9">
    <name type="scientific">Coleophoma cylindrospora</name>
    <dbReference type="NCBI Taxonomy" id="1849047"/>
    <lineage>
        <taxon>Eukaryota</taxon>
        <taxon>Fungi</taxon>
        <taxon>Dikarya</taxon>
        <taxon>Ascomycota</taxon>
        <taxon>Pezizomycotina</taxon>
        <taxon>Leotiomycetes</taxon>
        <taxon>Helotiales</taxon>
        <taxon>Dermateaceae</taxon>
        <taxon>Coleophoma</taxon>
    </lineage>
</organism>
<keyword evidence="3 6" id="KW-0812">Transmembrane</keyword>
<gene>
    <name evidence="8" type="ORF">BP6252_13065</name>
</gene>
<feature type="transmembrane region" description="Helical" evidence="6">
    <location>
        <begin position="118"/>
        <end position="142"/>
    </location>
</feature>
<comment type="subcellular location">
    <subcellularLocation>
        <location evidence="1">Membrane</location>
        <topology evidence="1">Multi-pass membrane protein</topology>
    </subcellularLocation>
</comment>
<proteinExistence type="predicted"/>
<keyword evidence="7" id="KW-0732">Signal</keyword>
<dbReference type="Proteomes" id="UP000256645">
    <property type="component" value="Unassembled WGS sequence"/>
</dbReference>
<keyword evidence="5 6" id="KW-0472">Membrane</keyword>
<dbReference type="AlphaFoldDB" id="A0A3D8Q9W4"/>
<evidence type="ECO:0000256" key="2">
    <source>
        <dbReference type="ARBA" id="ARBA00022448"/>
    </source>
</evidence>
<feature type="chain" id="PRO_5017750235" description="Amino acid permease/ SLC12A domain-containing protein" evidence="7">
    <location>
        <begin position="21"/>
        <end position="199"/>
    </location>
</feature>
<evidence type="ECO:0000256" key="3">
    <source>
        <dbReference type="ARBA" id="ARBA00022692"/>
    </source>
</evidence>
<evidence type="ECO:0000256" key="7">
    <source>
        <dbReference type="SAM" id="SignalP"/>
    </source>
</evidence>
<dbReference type="Gene3D" id="1.20.1740.10">
    <property type="entry name" value="Amino acid/polyamine transporter I"/>
    <property type="match status" value="1"/>
</dbReference>
<dbReference type="Pfam" id="PF13520">
    <property type="entry name" value="AA_permease_2"/>
    <property type="match status" value="1"/>
</dbReference>
<keyword evidence="9" id="KW-1185">Reference proteome</keyword>
<protein>
    <recommendedName>
        <fullName evidence="10">Amino acid permease/ SLC12A domain-containing protein</fullName>
    </recommendedName>
</protein>
<evidence type="ECO:0000256" key="5">
    <source>
        <dbReference type="ARBA" id="ARBA00023136"/>
    </source>
</evidence>
<dbReference type="EMBL" id="PDLM01000017">
    <property type="protein sequence ID" value="RDW58589.1"/>
    <property type="molecule type" value="Genomic_DNA"/>
</dbReference>
<feature type="transmembrane region" description="Helical" evidence="6">
    <location>
        <begin position="90"/>
        <end position="112"/>
    </location>
</feature>